<feature type="domain" description="Rhodopsin" evidence="7">
    <location>
        <begin position="35"/>
        <end position="275"/>
    </location>
</feature>
<proteinExistence type="inferred from homology"/>
<feature type="transmembrane region" description="Helical" evidence="6">
    <location>
        <begin position="247"/>
        <end position="267"/>
    </location>
</feature>
<evidence type="ECO:0000256" key="1">
    <source>
        <dbReference type="ARBA" id="ARBA00004141"/>
    </source>
</evidence>
<protein>
    <recommendedName>
        <fullName evidence="7">Rhodopsin domain-containing protein</fullName>
    </recommendedName>
</protein>
<dbReference type="PANTHER" id="PTHR33048:SF57">
    <property type="entry name" value="INTEGRAL MEMBRANE PROTEIN-RELATED"/>
    <property type="match status" value="1"/>
</dbReference>
<evidence type="ECO:0000313" key="8">
    <source>
        <dbReference type="EMBL" id="CAF9927399.1"/>
    </source>
</evidence>
<reference evidence="8" key="1">
    <citation type="submission" date="2021-03" db="EMBL/GenBank/DDBJ databases">
        <authorList>
            <person name="Tagirdzhanova G."/>
        </authorList>
    </citation>
    <scope>NUCLEOTIDE SEQUENCE</scope>
</reference>
<dbReference type="InterPro" id="IPR049326">
    <property type="entry name" value="Rhodopsin_dom_fungi"/>
</dbReference>
<feature type="transmembrane region" description="Helical" evidence="6">
    <location>
        <begin position="51"/>
        <end position="70"/>
    </location>
</feature>
<evidence type="ECO:0000259" key="7">
    <source>
        <dbReference type="Pfam" id="PF20684"/>
    </source>
</evidence>
<keyword evidence="3 6" id="KW-1133">Transmembrane helix</keyword>
<name>A0A8H3IUQ4_9LECA</name>
<evidence type="ECO:0000256" key="4">
    <source>
        <dbReference type="ARBA" id="ARBA00023136"/>
    </source>
</evidence>
<keyword evidence="9" id="KW-1185">Reference proteome</keyword>
<comment type="similarity">
    <text evidence="5">Belongs to the SAT4 family.</text>
</comment>
<comment type="caution">
    <text evidence="8">The sequence shown here is derived from an EMBL/GenBank/DDBJ whole genome shotgun (WGS) entry which is preliminary data.</text>
</comment>
<evidence type="ECO:0000256" key="5">
    <source>
        <dbReference type="ARBA" id="ARBA00038359"/>
    </source>
</evidence>
<dbReference type="Proteomes" id="UP000664521">
    <property type="component" value="Unassembled WGS sequence"/>
</dbReference>
<dbReference type="GO" id="GO:0016020">
    <property type="term" value="C:membrane"/>
    <property type="evidence" value="ECO:0007669"/>
    <property type="project" value="UniProtKB-SubCell"/>
</dbReference>
<dbReference type="EMBL" id="CAJPDS010000044">
    <property type="protein sequence ID" value="CAF9927399.1"/>
    <property type="molecule type" value="Genomic_DNA"/>
</dbReference>
<evidence type="ECO:0000256" key="6">
    <source>
        <dbReference type="SAM" id="Phobius"/>
    </source>
</evidence>
<evidence type="ECO:0000256" key="2">
    <source>
        <dbReference type="ARBA" id="ARBA00022692"/>
    </source>
</evidence>
<sequence>MSSTNSYTEFHTDYAVAHAILILVFSFFACLAITLRLWARKIQHLALSLSDYTIILGLIFALGECALNVYECCFPQKWKTVAQNSPKNLMFHLKIVFLVQFVWIIAVTIIRTSIILLYIHIFSTRKFRIVCYAALGFNLVFLLTFILARCLVCKPIAYSWDYTIPGGSCGDEQAFDMFTASVNLLQDFIVVVLPMRVLWRLQMATTRKLAVSGMFSMGLAICAITSYRVYITSTITNPSSPESKKAYSTIALVTSLETLLGIITACLPMSKPVAQRLWNALPKYSRDRISAATTAIGSIIPQKTRTRFLSLLSMGPSSLGFSWSSSNRLSHDSQTRFEDRSVSPEDYGMVEMEKGRVHVHQSIEVKSEAGDISR</sequence>
<keyword evidence="2 6" id="KW-0812">Transmembrane</keyword>
<feature type="transmembrane region" description="Helical" evidence="6">
    <location>
        <begin position="15"/>
        <end position="39"/>
    </location>
</feature>
<feature type="transmembrane region" description="Helical" evidence="6">
    <location>
        <begin position="209"/>
        <end position="227"/>
    </location>
</feature>
<keyword evidence="4 6" id="KW-0472">Membrane</keyword>
<feature type="transmembrane region" description="Helical" evidence="6">
    <location>
        <begin position="177"/>
        <end position="197"/>
    </location>
</feature>
<dbReference type="OrthoDB" id="5273647at2759"/>
<gene>
    <name evidence="8" type="ORF">HETSPECPRED_006576</name>
</gene>
<feature type="transmembrane region" description="Helical" evidence="6">
    <location>
        <begin position="131"/>
        <end position="157"/>
    </location>
</feature>
<evidence type="ECO:0000256" key="3">
    <source>
        <dbReference type="ARBA" id="ARBA00022989"/>
    </source>
</evidence>
<dbReference type="InterPro" id="IPR052337">
    <property type="entry name" value="SAT4-like"/>
</dbReference>
<evidence type="ECO:0000313" key="9">
    <source>
        <dbReference type="Proteomes" id="UP000664521"/>
    </source>
</evidence>
<dbReference type="PANTHER" id="PTHR33048">
    <property type="entry name" value="PTH11-LIKE INTEGRAL MEMBRANE PROTEIN (AFU_ORTHOLOGUE AFUA_5G11245)"/>
    <property type="match status" value="1"/>
</dbReference>
<accession>A0A8H3IUQ4</accession>
<comment type="subcellular location">
    <subcellularLocation>
        <location evidence="1">Membrane</location>
        <topology evidence="1">Multi-pass membrane protein</topology>
    </subcellularLocation>
</comment>
<organism evidence="8 9">
    <name type="scientific">Heterodermia speciosa</name>
    <dbReference type="NCBI Taxonomy" id="116794"/>
    <lineage>
        <taxon>Eukaryota</taxon>
        <taxon>Fungi</taxon>
        <taxon>Dikarya</taxon>
        <taxon>Ascomycota</taxon>
        <taxon>Pezizomycotina</taxon>
        <taxon>Lecanoromycetes</taxon>
        <taxon>OSLEUM clade</taxon>
        <taxon>Lecanoromycetidae</taxon>
        <taxon>Caliciales</taxon>
        <taxon>Physciaceae</taxon>
        <taxon>Heterodermia</taxon>
    </lineage>
</organism>
<feature type="transmembrane region" description="Helical" evidence="6">
    <location>
        <begin position="95"/>
        <end position="119"/>
    </location>
</feature>
<dbReference type="AlphaFoldDB" id="A0A8H3IUQ4"/>
<dbReference type="Pfam" id="PF20684">
    <property type="entry name" value="Fung_rhodopsin"/>
    <property type="match status" value="1"/>
</dbReference>